<protein>
    <submittedName>
        <fullName evidence="1">Uncharacterized protein family (UPF0175)</fullName>
    </submittedName>
</protein>
<keyword evidence="2" id="KW-1185">Reference proteome</keyword>
<dbReference type="Pfam" id="PF03683">
    <property type="entry name" value="UPF0175"/>
    <property type="match status" value="1"/>
</dbReference>
<dbReference type="EMBL" id="FQYI01000004">
    <property type="protein sequence ID" value="SHI76405.1"/>
    <property type="molecule type" value="Genomic_DNA"/>
</dbReference>
<proteinExistence type="predicted"/>
<dbReference type="OrthoDB" id="1364003at2"/>
<organism evidence="1 2">
    <name type="scientific">Cruoricaptor ignavus</name>
    <dbReference type="NCBI Taxonomy" id="1118202"/>
    <lineage>
        <taxon>Bacteria</taxon>
        <taxon>Pseudomonadati</taxon>
        <taxon>Bacteroidota</taxon>
        <taxon>Flavobacteriia</taxon>
        <taxon>Flavobacteriales</taxon>
        <taxon>Weeksellaceae</taxon>
        <taxon>Cruoricaptor</taxon>
    </lineage>
</organism>
<dbReference type="InterPro" id="IPR005368">
    <property type="entry name" value="UPF0175"/>
</dbReference>
<sequence length="81" mass="8858">MNYILVQYPDFLADAMRISSEDFAKEARLATLLKLFEQGKISSGNAAKAIGVSRLEFLELAGTENVETLFSEALSEDLANA</sequence>
<dbReference type="Proteomes" id="UP000184335">
    <property type="component" value="Unassembled WGS sequence"/>
</dbReference>
<accession>A0A1M6DT99</accession>
<reference evidence="1 2" key="1">
    <citation type="submission" date="2016-11" db="EMBL/GenBank/DDBJ databases">
        <authorList>
            <person name="Jaros S."/>
            <person name="Januszkiewicz K."/>
            <person name="Wedrychowicz H."/>
        </authorList>
    </citation>
    <scope>NUCLEOTIDE SEQUENCE [LARGE SCALE GENOMIC DNA]</scope>
    <source>
        <strain evidence="1 2">DSM 25479</strain>
    </source>
</reference>
<name>A0A1M6DT99_9FLAO</name>
<dbReference type="AlphaFoldDB" id="A0A1M6DT99"/>
<gene>
    <name evidence="1" type="ORF">SAMN05443429_10488</name>
</gene>
<evidence type="ECO:0000313" key="1">
    <source>
        <dbReference type="EMBL" id="SHI76405.1"/>
    </source>
</evidence>
<dbReference type="STRING" id="1118202.SAMN05443429_10488"/>
<evidence type="ECO:0000313" key="2">
    <source>
        <dbReference type="Proteomes" id="UP000184335"/>
    </source>
</evidence>
<dbReference type="RefSeq" id="WP_073179118.1">
    <property type="nucleotide sequence ID" value="NZ_FQYI01000004.1"/>
</dbReference>